<organism evidence="3 4">
    <name type="scientific">Micromonospora pisi</name>
    <dbReference type="NCBI Taxonomy" id="589240"/>
    <lineage>
        <taxon>Bacteria</taxon>
        <taxon>Bacillati</taxon>
        <taxon>Actinomycetota</taxon>
        <taxon>Actinomycetes</taxon>
        <taxon>Micromonosporales</taxon>
        <taxon>Micromonosporaceae</taxon>
        <taxon>Micromonospora</taxon>
    </lineage>
</organism>
<evidence type="ECO:0000313" key="3">
    <source>
        <dbReference type="EMBL" id="RKR89403.1"/>
    </source>
</evidence>
<keyword evidence="1" id="KW-1133">Transmembrane helix</keyword>
<comment type="caution">
    <text evidence="3">The sequence shown here is derived from an EMBL/GenBank/DDBJ whole genome shotgun (WGS) entry which is preliminary data.</text>
</comment>
<dbReference type="OrthoDB" id="3213712at2"/>
<dbReference type="Pfam" id="PF10756">
    <property type="entry name" value="bPH_6"/>
    <property type="match status" value="1"/>
</dbReference>
<feature type="domain" description="Low molecular weight protein antigen 6 PH" evidence="2">
    <location>
        <begin position="72"/>
        <end position="147"/>
    </location>
</feature>
<protein>
    <submittedName>
        <fullName evidence="3">PH (Pleckstrin Homology) domain-containing protein</fullName>
    </submittedName>
</protein>
<keyword evidence="1" id="KW-0812">Transmembrane</keyword>
<evidence type="ECO:0000259" key="2">
    <source>
        <dbReference type="Pfam" id="PF10756"/>
    </source>
</evidence>
<evidence type="ECO:0000256" key="1">
    <source>
        <dbReference type="SAM" id="Phobius"/>
    </source>
</evidence>
<feature type="transmembrane region" description="Helical" evidence="1">
    <location>
        <begin position="23"/>
        <end position="42"/>
    </location>
</feature>
<dbReference type="InterPro" id="IPR019692">
    <property type="entry name" value="CFP-6_PH"/>
</dbReference>
<keyword evidence="4" id="KW-1185">Reference proteome</keyword>
<dbReference type="EMBL" id="RBKT01000001">
    <property type="protein sequence ID" value="RKR89403.1"/>
    <property type="molecule type" value="Genomic_DNA"/>
</dbReference>
<proteinExistence type="predicted"/>
<reference evidence="3 4" key="1">
    <citation type="submission" date="2018-10" db="EMBL/GenBank/DDBJ databases">
        <title>Sequencing the genomes of 1000 actinobacteria strains.</title>
        <authorList>
            <person name="Klenk H.-P."/>
        </authorList>
    </citation>
    <scope>NUCLEOTIDE SEQUENCE [LARGE SCALE GENOMIC DNA]</scope>
    <source>
        <strain evidence="3 4">DSM 45175</strain>
    </source>
</reference>
<name>A0A495JKF2_9ACTN</name>
<dbReference type="AlphaFoldDB" id="A0A495JKF2"/>
<dbReference type="RefSeq" id="WP_121157850.1">
    <property type="nucleotide sequence ID" value="NZ_RBKT01000001.1"/>
</dbReference>
<gene>
    <name evidence="3" type="ORF">BDK92_3748</name>
</gene>
<sequence length="161" mass="17234">MHPEQSAQPDPFVTPPRWRVRPALPVVKVVGAVVLVGLGLLLGAGDPVPIGAAVLAAAGLLGWAVRDLVAPVRLALDPTGVTVVRGFAGRRHLDWAEIERIAVDDRPRFGLRTAILELDAGDSLHFFSRYDLDADPGEVAEALRAARFHAGPHPADRPEQD</sequence>
<accession>A0A495JKF2</accession>
<keyword evidence="1" id="KW-0472">Membrane</keyword>
<dbReference type="Proteomes" id="UP000277671">
    <property type="component" value="Unassembled WGS sequence"/>
</dbReference>
<evidence type="ECO:0000313" key="4">
    <source>
        <dbReference type="Proteomes" id="UP000277671"/>
    </source>
</evidence>
<feature type="transmembrane region" description="Helical" evidence="1">
    <location>
        <begin position="48"/>
        <end position="65"/>
    </location>
</feature>